<dbReference type="Proteomes" id="UP000039046">
    <property type="component" value="Unassembled WGS sequence"/>
</dbReference>
<dbReference type="SMART" id="SM00271">
    <property type="entry name" value="DnaJ"/>
    <property type="match status" value="1"/>
</dbReference>
<reference evidence="3 4" key="1">
    <citation type="journal article" date="2015" name="Genome Announc.">
        <title>Draft Genome Sequence and Gene Annotation of the Entomopathogenic Fungus Verticillium hemipterigenum.</title>
        <authorList>
            <person name="Horn F."/>
            <person name="Habel A."/>
            <person name="Scharf D.H."/>
            <person name="Dworschak J."/>
            <person name="Brakhage A.A."/>
            <person name="Guthke R."/>
            <person name="Hertweck C."/>
            <person name="Linde J."/>
        </authorList>
    </citation>
    <scope>NUCLEOTIDE SEQUENCE [LARGE SCALE GENOMIC DNA]</scope>
</reference>
<proteinExistence type="predicted"/>
<dbReference type="Pfam" id="PF00226">
    <property type="entry name" value="DnaJ"/>
    <property type="match status" value="1"/>
</dbReference>
<evidence type="ECO:0000256" key="1">
    <source>
        <dbReference type="SAM" id="MobiDB-lite"/>
    </source>
</evidence>
<dbReference type="Gene3D" id="1.10.287.110">
    <property type="entry name" value="DnaJ domain"/>
    <property type="match status" value="1"/>
</dbReference>
<dbReference type="PANTHER" id="PTHR44144">
    <property type="entry name" value="DNAJ HOMOLOG SUBFAMILY C MEMBER 9"/>
    <property type="match status" value="1"/>
</dbReference>
<dbReference type="PRINTS" id="PR00625">
    <property type="entry name" value="JDOMAIN"/>
</dbReference>
<dbReference type="GO" id="GO:0042393">
    <property type="term" value="F:histone binding"/>
    <property type="evidence" value="ECO:0007669"/>
    <property type="project" value="EnsemblFungi"/>
</dbReference>
<dbReference type="Pfam" id="PF23302">
    <property type="entry name" value="HTH_DNAJC9"/>
    <property type="match status" value="1"/>
</dbReference>
<evidence type="ECO:0000259" key="2">
    <source>
        <dbReference type="PROSITE" id="PS50076"/>
    </source>
</evidence>
<dbReference type="OrthoDB" id="110024at2759"/>
<sequence length="298" mass="33325">MSDSEFDEPVDADPPTIDPYEVLGLERSATADEVKSAYRKAALKNHPDKVPDAEKEKAHEIFQSIAFAYAVLSDPVRRKRYDTTGSTSESIVDSEGFNWSDYYREQFKDAISANAIEQFAQRYKGSDEEKDDLLVAYEQCQGDMDALYEHVILSDVTVDDERFRKIIDAAIAANDVSGFPAYAKETKAKRAARIKNAKAEAVEAEEYAKELGVHKEIFGDKKEKKSKKSSEDSLAALIQKRQQSRSEGFLDHLAEKYGAENKGKKGKKRAMDDEPDEEAFQAAAAKLKNSKKSKKGKA</sequence>
<evidence type="ECO:0000313" key="3">
    <source>
        <dbReference type="EMBL" id="CEJ91152.1"/>
    </source>
</evidence>
<dbReference type="CDD" id="cd06257">
    <property type="entry name" value="DnaJ"/>
    <property type="match status" value="1"/>
</dbReference>
<dbReference type="HOGENOM" id="CLU_055868_0_1_1"/>
<dbReference type="PROSITE" id="PS50076">
    <property type="entry name" value="DNAJ_2"/>
    <property type="match status" value="1"/>
</dbReference>
<feature type="compositionally biased region" description="Basic and acidic residues" evidence="1">
    <location>
        <begin position="220"/>
        <end position="231"/>
    </location>
</feature>
<keyword evidence="4" id="KW-1185">Reference proteome</keyword>
<dbReference type="InterPro" id="IPR052594">
    <property type="entry name" value="J_domain-containing_protein"/>
</dbReference>
<accession>A0A0A1TLX9</accession>
<dbReference type="AlphaFoldDB" id="A0A0A1TLX9"/>
<dbReference type="InterPro" id="IPR036869">
    <property type="entry name" value="J_dom_sf"/>
</dbReference>
<feature type="region of interest" description="Disordered" evidence="1">
    <location>
        <begin position="220"/>
        <end position="298"/>
    </location>
</feature>
<dbReference type="InterPro" id="IPR056453">
    <property type="entry name" value="HTH_DNAJC9"/>
</dbReference>
<dbReference type="GO" id="GO:0005737">
    <property type="term" value="C:cytoplasm"/>
    <property type="evidence" value="ECO:0007669"/>
    <property type="project" value="TreeGrafter"/>
</dbReference>
<feature type="compositionally biased region" description="Basic residues" evidence="1">
    <location>
        <begin position="288"/>
        <end position="298"/>
    </location>
</feature>
<evidence type="ECO:0000313" key="4">
    <source>
        <dbReference type="Proteomes" id="UP000039046"/>
    </source>
</evidence>
<dbReference type="GO" id="GO:0005634">
    <property type="term" value="C:nucleus"/>
    <property type="evidence" value="ECO:0007669"/>
    <property type="project" value="TreeGrafter"/>
</dbReference>
<feature type="domain" description="J" evidence="2">
    <location>
        <begin position="18"/>
        <end position="85"/>
    </location>
</feature>
<gene>
    <name evidence="3" type="ORF">VHEMI06885</name>
</gene>
<dbReference type="EMBL" id="CDHN01000003">
    <property type="protein sequence ID" value="CEJ91152.1"/>
    <property type="molecule type" value="Genomic_DNA"/>
</dbReference>
<dbReference type="GO" id="GO:0031072">
    <property type="term" value="F:heat shock protein binding"/>
    <property type="evidence" value="ECO:0007669"/>
    <property type="project" value="TreeGrafter"/>
</dbReference>
<dbReference type="SUPFAM" id="SSF46565">
    <property type="entry name" value="Chaperone J-domain"/>
    <property type="match status" value="1"/>
</dbReference>
<dbReference type="InterPro" id="IPR001623">
    <property type="entry name" value="DnaJ_domain"/>
</dbReference>
<organism evidence="3 4">
    <name type="scientific">[Torrubiella] hemipterigena</name>
    <dbReference type="NCBI Taxonomy" id="1531966"/>
    <lineage>
        <taxon>Eukaryota</taxon>
        <taxon>Fungi</taxon>
        <taxon>Dikarya</taxon>
        <taxon>Ascomycota</taxon>
        <taxon>Pezizomycotina</taxon>
        <taxon>Sordariomycetes</taxon>
        <taxon>Hypocreomycetidae</taxon>
        <taxon>Hypocreales</taxon>
        <taxon>Clavicipitaceae</taxon>
        <taxon>Clavicipitaceae incertae sedis</taxon>
        <taxon>'Torrubiella' clade</taxon>
    </lineage>
</organism>
<dbReference type="InterPro" id="IPR018253">
    <property type="entry name" value="DnaJ_domain_CS"/>
</dbReference>
<dbReference type="FunFam" id="1.10.287.110:FF:000110">
    <property type="entry name" value="DnaJ domain protein (AFU_orthologue AFUA_2G13210)"/>
    <property type="match status" value="1"/>
</dbReference>
<name>A0A0A1TLX9_9HYPO</name>
<protein>
    <submittedName>
        <fullName evidence="3">Putative Chaperone protein dnaJ 6</fullName>
    </submittedName>
</protein>
<dbReference type="PANTHER" id="PTHR44144:SF1">
    <property type="entry name" value="DNAJ HOMOLOG SUBFAMILY C MEMBER 9"/>
    <property type="match status" value="1"/>
</dbReference>
<feature type="compositionally biased region" description="Basic and acidic residues" evidence="1">
    <location>
        <begin position="248"/>
        <end position="263"/>
    </location>
</feature>
<dbReference type="PROSITE" id="PS00636">
    <property type="entry name" value="DNAJ_1"/>
    <property type="match status" value="1"/>
</dbReference>